<dbReference type="AlphaFoldDB" id="A0A0F8YUL1"/>
<name>A0A0F8YUL1_9ZZZZ</name>
<protein>
    <submittedName>
        <fullName evidence="1">Uncharacterized protein</fullName>
    </submittedName>
</protein>
<evidence type="ECO:0000313" key="1">
    <source>
        <dbReference type="EMBL" id="KKK51686.1"/>
    </source>
</evidence>
<comment type="caution">
    <text evidence="1">The sequence shown here is derived from an EMBL/GenBank/DDBJ whole genome shotgun (WGS) entry which is preliminary data.</text>
</comment>
<dbReference type="EMBL" id="LAZR01067387">
    <property type="protein sequence ID" value="KKK51686.1"/>
    <property type="molecule type" value="Genomic_DNA"/>
</dbReference>
<proteinExistence type="predicted"/>
<organism evidence="1">
    <name type="scientific">marine sediment metagenome</name>
    <dbReference type="NCBI Taxonomy" id="412755"/>
    <lineage>
        <taxon>unclassified sequences</taxon>
        <taxon>metagenomes</taxon>
        <taxon>ecological metagenomes</taxon>
    </lineage>
</organism>
<reference evidence="1" key="1">
    <citation type="journal article" date="2015" name="Nature">
        <title>Complex archaea that bridge the gap between prokaryotes and eukaryotes.</title>
        <authorList>
            <person name="Spang A."/>
            <person name="Saw J.H."/>
            <person name="Jorgensen S.L."/>
            <person name="Zaremba-Niedzwiedzka K."/>
            <person name="Martijn J."/>
            <person name="Lind A.E."/>
            <person name="van Eijk R."/>
            <person name="Schleper C."/>
            <person name="Guy L."/>
            <person name="Ettema T.J."/>
        </authorList>
    </citation>
    <scope>NUCLEOTIDE SEQUENCE</scope>
</reference>
<sequence>MPNREVVLKKQVAEAKDPELENNDFHRLQTQCNLLTKEVMYLLKQVRELS</sequence>
<accession>A0A0F8YUL1</accession>
<gene>
    <name evidence="1" type="ORF">LCGC14_3112470</name>
</gene>